<dbReference type="EMBL" id="JACIUY010000011">
    <property type="protein sequence ID" value="MBB1085287.1"/>
    <property type="molecule type" value="Genomic_DNA"/>
</dbReference>
<protein>
    <submittedName>
        <fullName evidence="2">DsbA family protein</fullName>
    </submittedName>
</protein>
<evidence type="ECO:0000313" key="4">
    <source>
        <dbReference type="Proteomes" id="UP000544052"/>
    </source>
</evidence>
<proteinExistence type="predicted"/>
<sequence length="211" mass="24771">MLEIYLFINPLGSRCFRCERDVLKIDHQLNTKVNYRFIPFFNMATIQQTIEFYHLDPRSLAVRQNVSNTIYRVILDYMAASFQGKKRGRQFLLMLQDALIKEDSNYSDSLVKNIALQSKLDLKMFLEDRNSTLAKKTFHQDQQFAQSLGITRPSTAVVFDTKQSHYGFLLNNFDYETLITAYKNKQLENDPSIANFVKHYQSRPLTKTMQK</sequence>
<evidence type="ECO:0000313" key="2">
    <source>
        <dbReference type="EMBL" id="MBB1085287.1"/>
    </source>
</evidence>
<dbReference type="Gene3D" id="3.40.30.10">
    <property type="entry name" value="Glutaredoxin"/>
    <property type="match status" value="1"/>
</dbReference>
<dbReference type="InterPro" id="IPR036249">
    <property type="entry name" value="Thioredoxin-like_sf"/>
</dbReference>
<comment type="caution">
    <text evidence="2">The sequence shown here is derived from an EMBL/GenBank/DDBJ whole genome shotgun (WGS) entry which is preliminary data.</text>
</comment>
<reference evidence="3 4" key="1">
    <citation type="submission" date="2020-07" db="EMBL/GenBank/DDBJ databases">
        <title>Description of Limosilactobacillus balticus sp. nov., Limosilactobacillus agrestis sp. nov., Limosilactobacillus albertensis sp. nov., Limosilactobacillus rudii sp. nov., Limosilactobacillus fastidiosus sp. nov., five novel Limosilactobacillus species isolated from the vertebrate gastrointestinal tract, and proposal of 6 subspecies of Limosilactobacillus reuteri adapted to the gastrointestinal tract of specific vertebrate hosts.</title>
        <authorList>
            <person name="Li F."/>
            <person name="Cheng C."/>
            <person name="Zheng J."/>
            <person name="Quevedo R.M."/>
            <person name="Li J."/>
            <person name="Roos S."/>
            <person name="Gaenzle M.G."/>
            <person name="Walter J."/>
        </authorList>
    </citation>
    <scope>NUCLEOTIDE SEQUENCE [LARGE SCALE GENOMIC DNA]</scope>
    <source>
        <strain evidence="2 3">WF-MA3-C</strain>
        <strain evidence="1 4">WF-MO7-1</strain>
    </source>
</reference>
<organism evidence="2 3">
    <name type="scientific">Limosilactobacillus fastidiosus</name>
    <dbReference type="NCBI Taxonomy" id="2759855"/>
    <lineage>
        <taxon>Bacteria</taxon>
        <taxon>Bacillati</taxon>
        <taxon>Bacillota</taxon>
        <taxon>Bacilli</taxon>
        <taxon>Lactobacillales</taxon>
        <taxon>Lactobacillaceae</taxon>
        <taxon>Limosilactobacillus</taxon>
    </lineage>
</organism>
<evidence type="ECO:0000313" key="1">
    <source>
        <dbReference type="EMBL" id="MBB1062376.1"/>
    </source>
</evidence>
<accession>A0A7W3TXZ1</accession>
<dbReference type="EMBL" id="JACIUZ010000011">
    <property type="protein sequence ID" value="MBB1062376.1"/>
    <property type="molecule type" value="Genomic_DNA"/>
</dbReference>
<evidence type="ECO:0000313" key="3">
    <source>
        <dbReference type="Proteomes" id="UP000518255"/>
    </source>
</evidence>
<gene>
    <name evidence="2" type="ORF">H5R63_00430</name>
    <name evidence="1" type="ORF">H5R64_00915</name>
</gene>
<name>A0A7W3TXZ1_9LACO</name>
<keyword evidence="4" id="KW-1185">Reference proteome</keyword>
<dbReference type="SUPFAM" id="SSF52833">
    <property type="entry name" value="Thioredoxin-like"/>
    <property type="match status" value="1"/>
</dbReference>
<dbReference type="Proteomes" id="UP000544052">
    <property type="component" value="Unassembled WGS sequence"/>
</dbReference>
<dbReference type="Pfam" id="PF13743">
    <property type="entry name" value="Thioredoxin_5"/>
    <property type="match status" value="1"/>
</dbReference>
<dbReference type="AlphaFoldDB" id="A0A7W3TXZ1"/>
<dbReference type="RefSeq" id="WP_182580013.1">
    <property type="nucleotide sequence ID" value="NZ_JACIUY010000011.1"/>
</dbReference>
<dbReference type="Proteomes" id="UP000518255">
    <property type="component" value="Unassembled WGS sequence"/>
</dbReference>